<dbReference type="Proteomes" id="UP000280346">
    <property type="component" value="Unassembled WGS sequence"/>
</dbReference>
<dbReference type="InterPro" id="IPR014710">
    <property type="entry name" value="RmlC-like_jellyroll"/>
</dbReference>
<dbReference type="SUPFAM" id="SSF51182">
    <property type="entry name" value="RmlC-like cupins"/>
    <property type="match status" value="1"/>
</dbReference>
<evidence type="ECO:0000313" key="8">
    <source>
        <dbReference type="EMBL" id="RUQ68838.1"/>
    </source>
</evidence>
<reference evidence="8 9" key="1">
    <citation type="submission" date="2018-12" db="EMBL/GenBank/DDBJ databases">
        <authorList>
            <person name="Yang Y."/>
        </authorList>
    </citation>
    <scope>NUCLEOTIDE SEQUENCE [LARGE SCALE GENOMIC DNA]</scope>
    <source>
        <strain evidence="8 9">GSF71</strain>
    </source>
</reference>
<dbReference type="EC" id="5.1.3.13" evidence="3 7"/>
<dbReference type="OrthoDB" id="9800680at2"/>
<dbReference type="EMBL" id="RZIJ01000013">
    <property type="protein sequence ID" value="RUQ68838.1"/>
    <property type="molecule type" value="Genomic_DNA"/>
</dbReference>
<evidence type="ECO:0000256" key="1">
    <source>
        <dbReference type="ARBA" id="ARBA00001298"/>
    </source>
</evidence>
<dbReference type="GO" id="GO:0008830">
    <property type="term" value="F:dTDP-4-dehydrorhamnose 3,5-epimerase activity"/>
    <property type="evidence" value="ECO:0007669"/>
    <property type="project" value="UniProtKB-UniRule"/>
</dbReference>
<dbReference type="GO" id="GO:0000271">
    <property type="term" value="P:polysaccharide biosynthetic process"/>
    <property type="evidence" value="ECO:0007669"/>
    <property type="project" value="TreeGrafter"/>
</dbReference>
<evidence type="ECO:0000256" key="3">
    <source>
        <dbReference type="ARBA" id="ARBA00012098"/>
    </source>
</evidence>
<accession>A0A433J6N6</accession>
<dbReference type="AlphaFoldDB" id="A0A433J6N6"/>
<evidence type="ECO:0000256" key="5">
    <source>
        <dbReference type="PIRSR" id="PIRSR600888-1"/>
    </source>
</evidence>
<keyword evidence="7 8" id="KW-0413">Isomerase</keyword>
<dbReference type="GO" id="GO:0019305">
    <property type="term" value="P:dTDP-rhamnose biosynthetic process"/>
    <property type="evidence" value="ECO:0007669"/>
    <property type="project" value="UniProtKB-UniRule"/>
</dbReference>
<comment type="subunit">
    <text evidence="7">Homodimer.</text>
</comment>
<dbReference type="Gene3D" id="2.60.120.10">
    <property type="entry name" value="Jelly Rolls"/>
    <property type="match status" value="1"/>
</dbReference>
<comment type="similarity">
    <text evidence="7">Belongs to the dTDP-4-dehydrorhamnose 3,5-epimerase family.</text>
</comment>
<dbReference type="CDD" id="cd00438">
    <property type="entry name" value="cupin_RmlC"/>
    <property type="match status" value="1"/>
</dbReference>
<evidence type="ECO:0000256" key="4">
    <source>
        <dbReference type="ARBA" id="ARBA00019595"/>
    </source>
</evidence>
<comment type="function">
    <text evidence="2 7">Catalyzes the epimerization of the C3' and C5'positions of dTDP-6-deoxy-D-xylo-4-hexulose, forming dTDP-6-deoxy-L-lyxo-4-hexulose.</text>
</comment>
<keyword evidence="9" id="KW-1185">Reference proteome</keyword>
<dbReference type="GO" id="GO:0005829">
    <property type="term" value="C:cytosol"/>
    <property type="evidence" value="ECO:0007669"/>
    <property type="project" value="TreeGrafter"/>
</dbReference>
<name>A0A433J6N6_9PROT</name>
<dbReference type="PANTHER" id="PTHR21047:SF2">
    <property type="entry name" value="THYMIDINE DIPHOSPHO-4-KETO-RHAMNOSE 3,5-EPIMERASE"/>
    <property type="match status" value="1"/>
</dbReference>
<sequence length="183" mass="20260">MDIAALALPDVKIIRPKKFGDHRGFFSETYSKRAFAAAGLDLDFVQDNQSLSAEIGTVRGLHFQLPPFAQDKLLRVVRGAVFDVAVDIRRGSPTFGQHVSAIISATEWNQILVPAGFAHGFCTLEPDTEVIYKVTNFYSPEHDRGILWNDPDLGIEWPVEAGKARLSDKDLVHPRLAGATELF</sequence>
<evidence type="ECO:0000256" key="7">
    <source>
        <dbReference type="RuleBase" id="RU364069"/>
    </source>
</evidence>
<proteinExistence type="inferred from homology"/>
<comment type="caution">
    <text evidence="8">The sequence shown here is derived from an EMBL/GenBank/DDBJ whole genome shotgun (WGS) entry which is preliminary data.</text>
</comment>
<protein>
    <recommendedName>
        <fullName evidence="4 7">dTDP-4-dehydrorhamnose 3,5-epimerase</fullName>
        <ecNumber evidence="3 7">5.1.3.13</ecNumber>
    </recommendedName>
    <alternativeName>
        <fullName evidence="7">Thymidine diphospho-4-keto-rhamnose 3,5-epimerase</fullName>
    </alternativeName>
</protein>
<gene>
    <name evidence="8" type="primary">rfbC</name>
    <name evidence="8" type="ORF">EJ913_16795</name>
</gene>
<dbReference type="InterPro" id="IPR011051">
    <property type="entry name" value="RmlC_Cupin_sf"/>
</dbReference>
<comment type="pathway">
    <text evidence="7">Carbohydrate biosynthesis; dTDP-L-rhamnose biosynthesis.</text>
</comment>
<dbReference type="RefSeq" id="WP_126999915.1">
    <property type="nucleotide sequence ID" value="NZ_CP173195.1"/>
</dbReference>
<organism evidence="8 9">
    <name type="scientific">Azospirillum doebereinerae</name>
    <dbReference type="NCBI Taxonomy" id="92933"/>
    <lineage>
        <taxon>Bacteria</taxon>
        <taxon>Pseudomonadati</taxon>
        <taxon>Pseudomonadota</taxon>
        <taxon>Alphaproteobacteria</taxon>
        <taxon>Rhodospirillales</taxon>
        <taxon>Azospirillaceae</taxon>
        <taxon>Azospirillum</taxon>
    </lineage>
</organism>
<evidence type="ECO:0000256" key="2">
    <source>
        <dbReference type="ARBA" id="ARBA00001997"/>
    </source>
</evidence>
<evidence type="ECO:0000313" key="9">
    <source>
        <dbReference type="Proteomes" id="UP000280346"/>
    </source>
</evidence>
<dbReference type="Pfam" id="PF00908">
    <property type="entry name" value="dTDP_sugar_isom"/>
    <property type="match status" value="1"/>
</dbReference>
<dbReference type="InterPro" id="IPR000888">
    <property type="entry name" value="RmlC-like"/>
</dbReference>
<feature type="active site" description="Proton acceptor" evidence="5">
    <location>
        <position position="62"/>
    </location>
</feature>
<dbReference type="PANTHER" id="PTHR21047">
    <property type="entry name" value="DTDP-6-DEOXY-D-GLUCOSE-3,5 EPIMERASE"/>
    <property type="match status" value="1"/>
</dbReference>
<dbReference type="NCBIfam" id="TIGR01221">
    <property type="entry name" value="rmlC"/>
    <property type="match status" value="1"/>
</dbReference>
<comment type="catalytic activity">
    <reaction evidence="1 7">
        <text>dTDP-4-dehydro-6-deoxy-alpha-D-glucose = dTDP-4-dehydro-beta-L-rhamnose</text>
        <dbReference type="Rhea" id="RHEA:16969"/>
        <dbReference type="ChEBI" id="CHEBI:57649"/>
        <dbReference type="ChEBI" id="CHEBI:62830"/>
        <dbReference type="EC" id="5.1.3.13"/>
    </reaction>
</comment>
<feature type="site" description="Participates in a stacking interaction with the thymidine ring of dTDP-4-oxo-6-deoxyglucose" evidence="6">
    <location>
        <position position="138"/>
    </location>
</feature>
<evidence type="ECO:0000256" key="6">
    <source>
        <dbReference type="PIRSR" id="PIRSR600888-3"/>
    </source>
</evidence>
<feature type="active site" description="Proton donor" evidence="5">
    <location>
        <position position="132"/>
    </location>
</feature>
<dbReference type="UniPathway" id="UPA00124"/>